<feature type="region of interest" description="Disordered" evidence="1">
    <location>
        <begin position="253"/>
        <end position="293"/>
    </location>
</feature>
<proteinExistence type="predicted"/>
<accession>A0A5C6M499</accession>
<evidence type="ECO:0000313" key="3">
    <source>
        <dbReference type="Proteomes" id="UP000321083"/>
    </source>
</evidence>
<reference evidence="2 3" key="1">
    <citation type="submission" date="2019-08" db="EMBL/GenBank/DDBJ databases">
        <title>100 year-old enigma solved: identification of Planctomyces bekefii, the type genus and species of the phylum Planctomycetes.</title>
        <authorList>
            <person name="Svetlana D.N."/>
            <person name="Overmann J."/>
        </authorList>
    </citation>
    <scope>NUCLEOTIDE SEQUENCE [LARGE SCALE GENOMIC DNA]</scope>
    <source>
        <strain evidence="2">Phe10_nw2017</strain>
    </source>
</reference>
<gene>
    <name evidence="2" type="ORF">E3A20_19140</name>
</gene>
<feature type="compositionally biased region" description="Basic and acidic residues" evidence="1">
    <location>
        <begin position="273"/>
        <end position="293"/>
    </location>
</feature>
<name>A0A5C6M499_9PLAN</name>
<evidence type="ECO:0000313" key="2">
    <source>
        <dbReference type="EMBL" id="TWW08955.1"/>
    </source>
</evidence>
<reference evidence="2 3" key="2">
    <citation type="submission" date="2019-08" db="EMBL/GenBank/DDBJ databases">
        <authorList>
            <person name="Henke P."/>
        </authorList>
    </citation>
    <scope>NUCLEOTIDE SEQUENCE [LARGE SCALE GENOMIC DNA]</scope>
    <source>
        <strain evidence="2">Phe10_nw2017</strain>
    </source>
</reference>
<sequence length="293" mass="33866">LAEGLQLPFWTANAQQLERMSSGYGPYTLSRLCAETGGIFFVADDTTVRKWDPQIMRQYAPDYRPGLEYRKQLQSNLAKQALIAAAQLAVNEPVPIPQRAFQANNDNILREQITEAQKPLAVLDYFLQRVHEALEVGEKHRDKLDTDRWRAQYDLAMGRVLAMRVRAYGYNSLLAEMKSSPRRFEKEGSNQWLLQPSEKIEGGANVRKMHDKALMYLNRIIEEHPDTPWAFLAKIELSEPLGWEWREGQLAIPQMGGANGDNPRRPVFAPEEEERRRQAQEMQRKKDQFKLKV</sequence>
<keyword evidence="3" id="KW-1185">Reference proteome</keyword>
<dbReference type="AlphaFoldDB" id="A0A5C6M499"/>
<organism evidence="2 3">
    <name type="scientific">Planctomyces bekefii</name>
    <dbReference type="NCBI Taxonomy" id="1653850"/>
    <lineage>
        <taxon>Bacteria</taxon>
        <taxon>Pseudomonadati</taxon>
        <taxon>Planctomycetota</taxon>
        <taxon>Planctomycetia</taxon>
        <taxon>Planctomycetales</taxon>
        <taxon>Planctomycetaceae</taxon>
        <taxon>Planctomyces</taxon>
    </lineage>
</organism>
<comment type="caution">
    <text evidence="2">The sequence shown here is derived from an EMBL/GenBank/DDBJ whole genome shotgun (WGS) entry which is preliminary data.</text>
</comment>
<feature type="non-terminal residue" evidence="2">
    <location>
        <position position="1"/>
    </location>
</feature>
<evidence type="ECO:0000256" key="1">
    <source>
        <dbReference type="SAM" id="MobiDB-lite"/>
    </source>
</evidence>
<protein>
    <submittedName>
        <fullName evidence="2">Uncharacterized protein</fullName>
    </submittedName>
</protein>
<dbReference type="Proteomes" id="UP000321083">
    <property type="component" value="Unassembled WGS sequence"/>
</dbReference>
<dbReference type="EMBL" id="SRHE01000439">
    <property type="protein sequence ID" value="TWW08955.1"/>
    <property type="molecule type" value="Genomic_DNA"/>
</dbReference>